<keyword evidence="2" id="KW-0378">Hydrolase</keyword>
<dbReference type="GO" id="GO:0016787">
    <property type="term" value="F:hydrolase activity"/>
    <property type="evidence" value="ECO:0007669"/>
    <property type="project" value="UniProtKB-KW"/>
</dbReference>
<accession>A0ABW2QNK2</accession>
<evidence type="ECO:0000313" key="2">
    <source>
        <dbReference type="EMBL" id="MFC7410237.1"/>
    </source>
</evidence>
<feature type="domain" description="HD/PDEase" evidence="1">
    <location>
        <begin position="25"/>
        <end position="138"/>
    </location>
</feature>
<proteinExistence type="predicted"/>
<dbReference type="SMART" id="SM00471">
    <property type="entry name" value="HDc"/>
    <property type="match status" value="1"/>
</dbReference>
<evidence type="ECO:0000313" key="3">
    <source>
        <dbReference type="Proteomes" id="UP001596501"/>
    </source>
</evidence>
<dbReference type="RefSeq" id="WP_382225008.1">
    <property type="nucleotide sequence ID" value="NZ_JBHTCA010000013.1"/>
</dbReference>
<gene>
    <name evidence="2" type="ORF">ACFQPB_15320</name>
</gene>
<name>A0ABW2QNK2_9BURK</name>
<comment type="caution">
    <text evidence="2">The sequence shown here is derived from an EMBL/GenBank/DDBJ whole genome shotgun (WGS) entry which is preliminary data.</text>
</comment>
<dbReference type="Proteomes" id="UP001596501">
    <property type="component" value="Unassembled WGS sequence"/>
</dbReference>
<dbReference type="PANTHER" id="PTHR46246:SF1">
    <property type="entry name" value="GUANOSINE-3',5'-BIS(DIPHOSPHATE) 3'-PYROPHOSPHOHYDROLASE MESH1"/>
    <property type="match status" value="1"/>
</dbReference>
<dbReference type="EMBL" id="JBHTCA010000013">
    <property type="protein sequence ID" value="MFC7410237.1"/>
    <property type="molecule type" value="Genomic_DNA"/>
</dbReference>
<evidence type="ECO:0000259" key="1">
    <source>
        <dbReference type="SMART" id="SM00471"/>
    </source>
</evidence>
<dbReference type="Gene3D" id="1.10.3210.10">
    <property type="entry name" value="Hypothetical protein af1432"/>
    <property type="match status" value="1"/>
</dbReference>
<dbReference type="PANTHER" id="PTHR46246">
    <property type="entry name" value="GUANOSINE-3',5'-BIS(DIPHOSPHATE) 3'-PYROPHOSPHOHYDROLASE MESH1"/>
    <property type="match status" value="1"/>
</dbReference>
<dbReference type="Pfam" id="PF13328">
    <property type="entry name" value="HD_4"/>
    <property type="match status" value="1"/>
</dbReference>
<keyword evidence="3" id="KW-1185">Reference proteome</keyword>
<dbReference type="InterPro" id="IPR052194">
    <property type="entry name" value="MESH1"/>
</dbReference>
<dbReference type="InterPro" id="IPR003607">
    <property type="entry name" value="HD/PDEase_dom"/>
</dbReference>
<organism evidence="2 3">
    <name type="scientific">Hydrogenophaga atypica</name>
    <dbReference type="NCBI Taxonomy" id="249409"/>
    <lineage>
        <taxon>Bacteria</taxon>
        <taxon>Pseudomonadati</taxon>
        <taxon>Pseudomonadota</taxon>
        <taxon>Betaproteobacteria</taxon>
        <taxon>Burkholderiales</taxon>
        <taxon>Comamonadaceae</taxon>
        <taxon>Hydrogenophaga</taxon>
    </lineage>
</organism>
<sequence length="191" mass="20847">MLTERISEALALAVQAHEKQVRKGTSIPYVAHPMGVASIALEFGADEDQAIAALLHDVLEDGGPQYRSAIKKGFGERVLAIVEGCTDGVPDASGEKGEWGERKRAYLDHLAQASDDVLLVSGSDKLHNARAIVSDLLKIGPDVFKRFTAGREGTLWYYRSLAEIFERRRAPMAAMLAAEVRQMEQLASINV</sequence>
<reference evidence="3" key="1">
    <citation type="journal article" date="2019" name="Int. J. Syst. Evol. Microbiol.">
        <title>The Global Catalogue of Microorganisms (GCM) 10K type strain sequencing project: providing services to taxonomists for standard genome sequencing and annotation.</title>
        <authorList>
            <consortium name="The Broad Institute Genomics Platform"/>
            <consortium name="The Broad Institute Genome Sequencing Center for Infectious Disease"/>
            <person name="Wu L."/>
            <person name="Ma J."/>
        </authorList>
    </citation>
    <scope>NUCLEOTIDE SEQUENCE [LARGE SCALE GENOMIC DNA]</scope>
    <source>
        <strain evidence="3">CGMCC 1.12371</strain>
    </source>
</reference>
<dbReference type="SUPFAM" id="SSF109604">
    <property type="entry name" value="HD-domain/PDEase-like"/>
    <property type="match status" value="1"/>
</dbReference>
<protein>
    <submittedName>
        <fullName evidence="2">HD domain-containing protein</fullName>
        <ecNumber evidence="2">3.1.-.-</ecNumber>
    </submittedName>
</protein>
<dbReference type="EC" id="3.1.-.-" evidence="2"/>